<sequence length="183" mass="19634">MDGSNQLFEHLSNLKNKPDDQWVIIEGSNEMSESVSSVESLEDSTNSVSSSLFVTELMEDASSSGSCTSSSSSSNGPLYELSGLVAQLPIKRGLSKFYQGKSQSFTSLASVKNLEDLVKKGASCRLKMKSCKSYAAGLDGHKSYSPKATISKKSSFTRGSFLSSLGNRSNFVNGCRPSVQKNL</sequence>
<keyword evidence="2" id="KW-1185">Reference proteome</keyword>
<protein>
    <submittedName>
        <fullName evidence="1">Uncharacterized protein</fullName>
    </submittedName>
</protein>
<organism evidence="1 2">
    <name type="scientific">Pistacia integerrima</name>
    <dbReference type="NCBI Taxonomy" id="434235"/>
    <lineage>
        <taxon>Eukaryota</taxon>
        <taxon>Viridiplantae</taxon>
        <taxon>Streptophyta</taxon>
        <taxon>Embryophyta</taxon>
        <taxon>Tracheophyta</taxon>
        <taxon>Spermatophyta</taxon>
        <taxon>Magnoliopsida</taxon>
        <taxon>eudicotyledons</taxon>
        <taxon>Gunneridae</taxon>
        <taxon>Pentapetalae</taxon>
        <taxon>rosids</taxon>
        <taxon>malvids</taxon>
        <taxon>Sapindales</taxon>
        <taxon>Anacardiaceae</taxon>
        <taxon>Pistacia</taxon>
    </lineage>
</organism>
<gene>
    <name evidence="1" type="ORF">Pint_13298</name>
</gene>
<dbReference type="EMBL" id="CM047743">
    <property type="protein sequence ID" value="KAJ0031477.1"/>
    <property type="molecule type" value="Genomic_DNA"/>
</dbReference>
<proteinExistence type="predicted"/>
<accession>A0ACC0Y902</accession>
<reference evidence="2" key="1">
    <citation type="journal article" date="2023" name="G3 (Bethesda)">
        <title>Genome assembly and association tests identify interacting loci associated with vigor, precocity, and sex in interspecific pistachio rootstocks.</title>
        <authorList>
            <person name="Palmer W."/>
            <person name="Jacygrad E."/>
            <person name="Sagayaradj S."/>
            <person name="Cavanaugh K."/>
            <person name="Han R."/>
            <person name="Bertier L."/>
            <person name="Beede B."/>
            <person name="Kafkas S."/>
            <person name="Golino D."/>
            <person name="Preece J."/>
            <person name="Michelmore R."/>
        </authorList>
    </citation>
    <scope>NUCLEOTIDE SEQUENCE [LARGE SCALE GENOMIC DNA]</scope>
</reference>
<name>A0ACC0Y902_9ROSI</name>
<evidence type="ECO:0000313" key="2">
    <source>
        <dbReference type="Proteomes" id="UP001163603"/>
    </source>
</evidence>
<dbReference type="Proteomes" id="UP001163603">
    <property type="component" value="Chromosome 8"/>
</dbReference>
<evidence type="ECO:0000313" key="1">
    <source>
        <dbReference type="EMBL" id="KAJ0031477.1"/>
    </source>
</evidence>
<comment type="caution">
    <text evidence="1">The sequence shown here is derived from an EMBL/GenBank/DDBJ whole genome shotgun (WGS) entry which is preliminary data.</text>
</comment>